<dbReference type="NCBIfam" id="NF001368">
    <property type="entry name" value="PRK00277.1"/>
    <property type="match status" value="1"/>
</dbReference>
<dbReference type="PROSITE" id="PS00382">
    <property type="entry name" value="CLP_PROTEASE_HIS"/>
    <property type="match status" value="1"/>
</dbReference>
<evidence type="ECO:0000256" key="2">
    <source>
        <dbReference type="ARBA" id="ARBA00022670"/>
    </source>
</evidence>
<dbReference type="OrthoDB" id="2017408at2759"/>
<evidence type="ECO:0000256" key="4">
    <source>
        <dbReference type="ARBA" id="ARBA00022825"/>
    </source>
</evidence>
<dbReference type="AlphaFoldDB" id="A0A8T2V1E7"/>
<evidence type="ECO:0000256" key="5">
    <source>
        <dbReference type="PROSITE-ProRule" id="PRU10085"/>
    </source>
</evidence>
<dbReference type="SUPFAM" id="SSF52096">
    <property type="entry name" value="ClpP/crotonase"/>
    <property type="match status" value="1"/>
</dbReference>
<dbReference type="PROSITE" id="PS00381">
    <property type="entry name" value="CLP_PROTEASE_SER"/>
    <property type="match status" value="1"/>
</dbReference>
<feature type="active site" evidence="5">
    <location>
        <position position="229"/>
    </location>
</feature>
<dbReference type="FunFam" id="3.90.226.10:FF:000001">
    <property type="entry name" value="ATP-dependent Clp protease proteolytic subunit"/>
    <property type="match status" value="1"/>
</dbReference>
<dbReference type="GO" id="GO:0009840">
    <property type="term" value="C:chloroplastic endopeptidase Clp complex"/>
    <property type="evidence" value="ECO:0007669"/>
    <property type="project" value="UniProtKB-ARBA"/>
</dbReference>
<dbReference type="EMBL" id="CM035408">
    <property type="protein sequence ID" value="KAH7442312.1"/>
    <property type="molecule type" value="Genomic_DNA"/>
</dbReference>
<dbReference type="GO" id="GO:0004252">
    <property type="term" value="F:serine-type endopeptidase activity"/>
    <property type="evidence" value="ECO:0007669"/>
    <property type="project" value="UniProtKB-EC"/>
</dbReference>
<protein>
    <recommendedName>
        <fullName evidence="8">ATP-dependent Clp protease proteolytic subunit</fullName>
        <ecNumber evidence="7">3.4.21.92</ecNumber>
    </recommendedName>
</protein>
<keyword evidence="3 7" id="KW-0378">Hydrolase</keyword>
<dbReference type="GO" id="GO:0051117">
    <property type="term" value="F:ATPase binding"/>
    <property type="evidence" value="ECO:0007669"/>
    <property type="project" value="TreeGrafter"/>
</dbReference>
<evidence type="ECO:0000313" key="10">
    <source>
        <dbReference type="Proteomes" id="UP000825935"/>
    </source>
</evidence>
<sequence length="337" mass="36960">MSLLLRRARAAYVGRGPDPCKYHESLANSIASLKNAIGGSQEVVLHPSSQWYSSFSETRQNAHRTGISLLTERHFSEFAAKKHKGAACFSQVHSIDARSQKMKIYGNDCHGSLRHREGVTRGVFPLASRSISSLIPIVIEHSPRGERAYDIFSRLLKERIICINGPICDDTSSLIVAQLLYLESENPQKPIQLYINSPGGVVTAGLAIYDTMQYIRSPVSTFCVGQACSMGSLLLAAGAPGERRSLPNARVMIHQPSGGASGQASDIAIHAKEILDTRARLNRLYAKHTGASIEKIEENMERDKFLSPEEAKEFGLIDEVIESRPASTVTDTISQQK</sequence>
<dbReference type="InterPro" id="IPR023562">
    <property type="entry name" value="ClpP/TepA"/>
</dbReference>
<keyword evidence="2 7" id="KW-0645">Protease</keyword>
<dbReference type="Pfam" id="PF00574">
    <property type="entry name" value="CLP_protease"/>
    <property type="match status" value="1"/>
</dbReference>
<feature type="active site" evidence="6">
    <location>
        <position position="254"/>
    </location>
</feature>
<dbReference type="GO" id="GO:0009534">
    <property type="term" value="C:chloroplast thylakoid"/>
    <property type="evidence" value="ECO:0007669"/>
    <property type="project" value="UniProtKB-ARBA"/>
</dbReference>
<evidence type="ECO:0000256" key="8">
    <source>
        <dbReference type="RuleBase" id="RU003567"/>
    </source>
</evidence>
<proteinExistence type="inferred from homology"/>
<name>A0A8T2V1E7_CERRI</name>
<dbReference type="Proteomes" id="UP000825935">
    <property type="component" value="Chromosome 3"/>
</dbReference>
<gene>
    <name evidence="9" type="ORF">KP509_03G081600</name>
</gene>
<comment type="caution">
    <text evidence="9">The sequence shown here is derived from an EMBL/GenBank/DDBJ whole genome shotgun (WGS) entry which is preliminary data.</text>
</comment>
<keyword evidence="10" id="KW-1185">Reference proteome</keyword>
<dbReference type="GO" id="GO:0004176">
    <property type="term" value="F:ATP-dependent peptidase activity"/>
    <property type="evidence" value="ECO:0007669"/>
    <property type="project" value="InterPro"/>
</dbReference>
<evidence type="ECO:0000256" key="7">
    <source>
        <dbReference type="RuleBase" id="RU000549"/>
    </source>
</evidence>
<dbReference type="InterPro" id="IPR018215">
    <property type="entry name" value="ClpP_Ser_AS"/>
</dbReference>
<evidence type="ECO:0000256" key="3">
    <source>
        <dbReference type="ARBA" id="ARBA00022801"/>
    </source>
</evidence>
<evidence type="ECO:0000256" key="1">
    <source>
        <dbReference type="ARBA" id="ARBA00007039"/>
    </source>
</evidence>
<dbReference type="EC" id="3.4.21.92" evidence="7"/>
<dbReference type="HAMAP" id="MF_00444">
    <property type="entry name" value="ClpP"/>
    <property type="match status" value="1"/>
</dbReference>
<reference evidence="9" key="1">
    <citation type="submission" date="2021-08" db="EMBL/GenBank/DDBJ databases">
        <title>WGS assembly of Ceratopteris richardii.</title>
        <authorList>
            <person name="Marchant D.B."/>
            <person name="Chen G."/>
            <person name="Jenkins J."/>
            <person name="Shu S."/>
            <person name="Leebens-Mack J."/>
            <person name="Grimwood J."/>
            <person name="Schmutz J."/>
            <person name="Soltis P."/>
            <person name="Soltis D."/>
            <person name="Chen Z.-H."/>
        </authorList>
    </citation>
    <scope>NUCLEOTIDE SEQUENCE</scope>
    <source>
        <strain evidence="9">Whitten #5841</strain>
        <tissue evidence="9">Leaf</tissue>
    </source>
</reference>
<accession>A0A8T2V1E7</accession>
<dbReference type="PANTHER" id="PTHR10381">
    <property type="entry name" value="ATP-DEPENDENT CLP PROTEASE PROTEOLYTIC SUBUNIT"/>
    <property type="match status" value="1"/>
</dbReference>
<dbReference type="EMBL" id="CM035408">
    <property type="protein sequence ID" value="KAH7442311.1"/>
    <property type="molecule type" value="Genomic_DNA"/>
</dbReference>
<dbReference type="PRINTS" id="PR00127">
    <property type="entry name" value="CLPPROTEASEP"/>
</dbReference>
<keyword evidence="4 7" id="KW-0720">Serine protease</keyword>
<dbReference type="InterPro" id="IPR001907">
    <property type="entry name" value="ClpP"/>
</dbReference>
<evidence type="ECO:0000256" key="6">
    <source>
        <dbReference type="PROSITE-ProRule" id="PRU10086"/>
    </source>
</evidence>
<dbReference type="Gene3D" id="3.90.226.10">
    <property type="entry name" value="2-enoyl-CoA Hydratase, Chain A, domain 1"/>
    <property type="match status" value="1"/>
</dbReference>
<evidence type="ECO:0000313" key="9">
    <source>
        <dbReference type="EMBL" id="KAH7442311.1"/>
    </source>
</evidence>
<dbReference type="InterPro" id="IPR033135">
    <property type="entry name" value="ClpP_His_AS"/>
</dbReference>
<dbReference type="GO" id="GO:0006515">
    <property type="term" value="P:protein quality control for misfolded or incompletely synthesized proteins"/>
    <property type="evidence" value="ECO:0007669"/>
    <property type="project" value="TreeGrafter"/>
</dbReference>
<organism evidence="9 10">
    <name type="scientific">Ceratopteris richardii</name>
    <name type="common">Triangle waterfern</name>
    <dbReference type="NCBI Taxonomy" id="49495"/>
    <lineage>
        <taxon>Eukaryota</taxon>
        <taxon>Viridiplantae</taxon>
        <taxon>Streptophyta</taxon>
        <taxon>Embryophyta</taxon>
        <taxon>Tracheophyta</taxon>
        <taxon>Polypodiopsida</taxon>
        <taxon>Polypodiidae</taxon>
        <taxon>Polypodiales</taxon>
        <taxon>Pteridineae</taxon>
        <taxon>Pteridaceae</taxon>
        <taxon>Parkerioideae</taxon>
        <taxon>Ceratopteris</taxon>
    </lineage>
</organism>
<dbReference type="PANTHER" id="PTHR10381:SF11">
    <property type="entry name" value="ATP-DEPENDENT CLP PROTEASE PROTEOLYTIC SUBUNIT, MITOCHONDRIAL"/>
    <property type="match status" value="1"/>
</dbReference>
<dbReference type="CDD" id="cd07017">
    <property type="entry name" value="S14_ClpP_2"/>
    <property type="match status" value="1"/>
</dbReference>
<comment type="similarity">
    <text evidence="1 8">Belongs to the peptidase S14 family.</text>
</comment>
<dbReference type="NCBIfam" id="NF009205">
    <property type="entry name" value="PRK12553.1"/>
    <property type="match status" value="1"/>
</dbReference>
<dbReference type="InterPro" id="IPR029045">
    <property type="entry name" value="ClpP/crotonase-like_dom_sf"/>
</dbReference>